<evidence type="ECO:0000256" key="1">
    <source>
        <dbReference type="SAM" id="Phobius"/>
    </source>
</evidence>
<sequence length="556" mass="64810">MYLKFVFSLLLLHVSSSFCWKNFPNGYFGHFGPCILIFVTVRNTFEDADLTENLIHANNPNKLVFTVTSRFNFSDQSCSMKRTHLISHSMKSARSQFLGRDHATFLLICKQHPEKVISLRYVTDLQGSYRTFVLHLKQDGQNSQSAEIEWFFICFYCTNIYHMVSRFGAEFMEGIPCSKGQYYVAHQSKECDPEETQYLTIADTVNVTQRQFGWGFYHQNLRLLRYWYSHISVLYSFRYHGYHSIYCNFNVWSENSDADVWMSPFTWEVWLSNLIIVLSVVLVGLAKNISQRDNSTKNFYNFLKIIGDLGFSICAQYLRQSSGNKSLPVWILVSLFFTVFMLLAQYEFYLATNVIAPPPYVVLRTLSEYFDNGYTLVYESEDIYRGISIKDELEMEFRLKSLGNFPHYKTIIINPNWKNESAYIRKHSPRNVALVGNKLRVLVLLVQLENQVLKGEYKCFAIYDIALNEGRLAIVNNKLRFEIGQTIEALARGGYPTLWERQLKHFHKLKSSRWQSLKEASPYISINTLSPFFNTMGITIIAFAVIYLLEIVSRQL</sequence>
<feature type="chain" id="PRO_5012601361" evidence="2">
    <location>
        <begin position="18"/>
        <end position="556"/>
    </location>
</feature>
<reference evidence="3 4" key="1">
    <citation type="submission" date="2015-12" db="EMBL/GenBank/DDBJ databases">
        <title>The genome of Folsomia candida.</title>
        <authorList>
            <person name="Faddeeva A."/>
            <person name="Derks M.F."/>
            <person name="Anvar Y."/>
            <person name="Smit S."/>
            <person name="Van Straalen N."/>
            <person name="Roelofs D."/>
        </authorList>
    </citation>
    <scope>NUCLEOTIDE SEQUENCE [LARGE SCALE GENOMIC DNA]</scope>
    <source>
        <strain evidence="3 4">VU population</strain>
        <tissue evidence="3">Whole body</tissue>
    </source>
</reference>
<evidence type="ECO:0000256" key="2">
    <source>
        <dbReference type="SAM" id="SignalP"/>
    </source>
</evidence>
<evidence type="ECO:0000313" key="3">
    <source>
        <dbReference type="EMBL" id="OXA41599.1"/>
    </source>
</evidence>
<feature type="transmembrane region" description="Helical" evidence="1">
    <location>
        <begin position="330"/>
        <end position="349"/>
    </location>
</feature>
<feature type="signal peptide" evidence="2">
    <location>
        <begin position="1"/>
        <end position="17"/>
    </location>
</feature>
<evidence type="ECO:0000313" key="4">
    <source>
        <dbReference type="Proteomes" id="UP000198287"/>
    </source>
</evidence>
<keyword evidence="1" id="KW-0472">Membrane</keyword>
<organism evidence="3 4">
    <name type="scientific">Folsomia candida</name>
    <name type="common">Springtail</name>
    <dbReference type="NCBI Taxonomy" id="158441"/>
    <lineage>
        <taxon>Eukaryota</taxon>
        <taxon>Metazoa</taxon>
        <taxon>Ecdysozoa</taxon>
        <taxon>Arthropoda</taxon>
        <taxon>Hexapoda</taxon>
        <taxon>Collembola</taxon>
        <taxon>Entomobryomorpha</taxon>
        <taxon>Isotomoidea</taxon>
        <taxon>Isotomidae</taxon>
        <taxon>Proisotominae</taxon>
        <taxon>Folsomia</taxon>
    </lineage>
</organism>
<dbReference type="Proteomes" id="UP000198287">
    <property type="component" value="Unassembled WGS sequence"/>
</dbReference>
<keyword evidence="4" id="KW-1185">Reference proteome</keyword>
<proteinExistence type="predicted"/>
<protein>
    <submittedName>
        <fullName evidence="3">Uncharacterized protein</fullName>
    </submittedName>
</protein>
<name>A0A226D8S4_FOLCA</name>
<dbReference type="AlphaFoldDB" id="A0A226D8S4"/>
<keyword evidence="1" id="KW-0812">Transmembrane</keyword>
<feature type="transmembrane region" description="Helical" evidence="1">
    <location>
        <begin position="532"/>
        <end position="552"/>
    </location>
</feature>
<dbReference type="EMBL" id="LNIX01000029">
    <property type="protein sequence ID" value="OXA41599.1"/>
    <property type="molecule type" value="Genomic_DNA"/>
</dbReference>
<gene>
    <name evidence="3" type="ORF">Fcan01_23648</name>
</gene>
<accession>A0A226D8S4</accession>
<feature type="transmembrane region" description="Helical" evidence="1">
    <location>
        <begin position="269"/>
        <end position="287"/>
    </location>
</feature>
<comment type="caution">
    <text evidence="3">The sequence shown here is derived from an EMBL/GenBank/DDBJ whole genome shotgun (WGS) entry which is preliminary data.</text>
</comment>
<keyword evidence="2" id="KW-0732">Signal</keyword>
<feature type="transmembrane region" description="Helical" evidence="1">
    <location>
        <begin position="299"/>
        <end position="318"/>
    </location>
</feature>
<keyword evidence="1" id="KW-1133">Transmembrane helix</keyword>